<proteinExistence type="predicted"/>
<name>A0A8J2K8E0_9HEXA</name>
<dbReference type="OrthoDB" id="10002605at2759"/>
<gene>
    <name evidence="1" type="ORF">AFUS01_LOCUS11323</name>
</gene>
<evidence type="ECO:0000313" key="2">
    <source>
        <dbReference type="Proteomes" id="UP000708208"/>
    </source>
</evidence>
<sequence>MNVNTKRTRRGARWSNVSASQEPRDRMFLPNWFHKVHSTLKDCFLETLGIPTVTILPPMRESTPTQDRELHCICNEIATGDMVACDRCNNYIRFPSICLESIVGPIMEISYIHGPGETNNDFKSASNSFDSSIANHDVSSRSGSISANGIYNTESGGACISNVLTGPTVVVESPALSDSDEDMNDFQHPESKTSLVESSKPKVQEKGSVASCSVPSIMPKRQSDLEKSYPANCDTYVKVTTFTETVDIPKTFSFTLPKSLFKSYVTQKTLKSGALKKVMRKGWLCRIRDQFKKFNRCCVFNFRGQDVLQGRFDNVYDATGYCSQGKCWKNIKQTDTHSCGPASLYFLEKALRRTPVKCSNCSCYAKYRTEIIKTCLQTTEVGRKLLKTKNEFHKIH</sequence>
<dbReference type="AlphaFoldDB" id="A0A8J2K8E0"/>
<comment type="caution">
    <text evidence="1">The sequence shown here is derived from an EMBL/GenBank/DDBJ whole genome shotgun (WGS) entry which is preliminary data.</text>
</comment>
<dbReference type="Proteomes" id="UP000708208">
    <property type="component" value="Unassembled WGS sequence"/>
</dbReference>
<reference evidence="1" key="1">
    <citation type="submission" date="2021-06" db="EMBL/GenBank/DDBJ databases">
        <authorList>
            <person name="Hodson N. C."/>
            <person name="Mongue J. A."/>
            <person name="Jaron S. K."/>
        </authorList>
    </citation>
    <scope>NUCLEOTIDE SEQUENCE</scope>
</reference>
<organism evidence="1 2">
    <name type="scientific">Allacma fusca</name>
    <dbReference type="NCBI Taxonomy" id="39272"/>
    <lineage>
        <taxon>Eukaryota</taxon>
        <taxon>Metazoa</taxon>
        <taxon>Ecdysozoa</taxon>
        <taxon>Arthropoda</taxon>
        <taxon>Hexapoda</taxon>
        <taxon>Collembola</taxon>
        <taxon>Symphypleona</taxon>
        <taxon>Sminthuridae</taxon>
        <taxon>Allacma</taxon>
    </lineage>
</organism>
<evidence type="ECO:0000313" key="1">
    <source>
        <dbReference type="EMBL" id="CAG7722154.1"/>
    </source>
</evidence>
<accession>A0A8J2K8E0</accession>
<keyword evidence="2" id="KW-1185">Reference proteome</keyword>
<dbReference type="EMBL" id="CAJVCH010086813">
    <property type="protein sequence ID" value="CAG7722154.1"/>
    <property type="molecule type" value="Genomic_DNA"/>
</dbReference>
<protein>
    <submittedName>
        <fullName evidence="1">Uncharacterized protein</fullName>
    </submittedName>
</protein>